<evidence type="ECO:0000313" key="2">
    <source>
        <dbReference type="EMBL" id="GGQ95439.1"/>
    </source>
</evidence>
<dbReference type="Pfam" id="PF01636">
    <property type="entry name" value="APH"/>
    <property type="match status" value="1"/>
</dbReference>
<dbReference type="PANTHER" id="PTHR21310:SF15">
    <property type="entry name" value="AMINOGLYCOSIDE PHOSPHOTRANSFERASE DOMAIN-CONTAINING PROTEIN"/>
    <property type="match status" value="1"/>
</dbReference>
<name>A0A918BYP1_9DEIO</name>
<dbReference type="EMBL" id="BMQL01000001">
    <property type="protein sequence ID" value="GGQ95439.1"/>
    <property type="molecule type" value="Genomic_DNA"/>
</dbReference>
<reference evidence="2" key="1">
    <citation type="journal article" date="2014" name="Int. J. Syst. Evol. Microbiol.">
        <title>Complete genome sequence of Corynebacterium casei LMG S-19264T (=DSM 44701T), isolated from a smear-ripened cheese.</title>
        <authorList>
            <consortium name="US DOE Joint Genome Institute (JGI-PGF)"/>
            <person name="Walter F."/>
            <person name="Albersmeier A."/>
            <person name="Kalinowski J."/>
            <person name="Ruckert C."/>
        </authorList>
    </citation>
    <scope>NUCLEOTIDE SEQUENCE</scope>
    <source>
        <strain evidence="2">JCM 31311</strain>
    </source>
</reference>
<comment type="caution">
    <text evidence="2">The sequence shown here is derived from an EMBL/GenBank/DDBJ whole genome shotgun (WGS) entry which is preliminary data.</text>
</comment>
<sequence>MLAAVATLLRQRGLSDAGLTLLASGASVQVYRAGDVVIRVAAPRPGEAASFQSDAQIRRRLHAAGQPVSLPLELGALPDGTFYSLDTYVHGEPCADLSEADCRALGRVLSGLHALPCSGYGLLQDRSDVLAGCAISLADGLRSRLNDAWPYGTAPLEQHPLTREDAASWPRLWTLRRELLALETAPAVVCHTDLHAGQLLWTRAHDGTRRLSGLLDFGDAACGPAAWDVASFAYFHGWKRADWLCDGLETAPPAREAALMGVLLAFHRARRAYSLSRPADLHRAQTFLTLTLERLTAHADESA</sequence>
<organism evidence="2 3">
    <name type="scientific">Deinococcus ruber</name>
    <dbReference type="NCBI Taxonomy" id="1848197"/>
    <lineage>
        <taxon>Bacteria</taxon>
        <taxon>Thermotogati</taxon>
        <taxon>Deinococcota</taxon>
        <taxon>Deinococci</taxon>
        <taxon>Deinococcales</taxon>
        <taxon>Deinococcaceae</taxon>
        <taxon>Deinococcus</taxon>
    </lineage>
</organism>
<accession>A0A918BYP1</accession>
<keyword evidence="3" id="KW-1185">Reference proteome</keyword>
<dbReference type="Proteomes" id="UP000603865">
    <property type="component" value="Unassembled WGS sequence"/>
</dbReference>
<reference evidence="2" key="2">
    <citation type="submission" date="2020-09" db="EMBL/GenBank/DDBJ databases">
        <authorList>
            <person name="Sun Q."/>
            <person name="Ohkuma M."/>
        </authorList>
    </citation>
    <scope>NUCLEOTIDE SEQUENCE</scope>
    <source>
        <strain evidence="2">JCM 31311</strain>
    </source>
</reference>
<evidence type="ECO:0000259" key="1">
    <source>
        <dbReference type="Pfam" id="PF01636"/>
    </source>
</evidence>
<dbReference type="InterPro" id="IPR051678">
    <property type="entry name" value="AGP_Transferase"/>
</dbReference>
<dbReference type="Gene3D" id="3.90.1200.10">
    <property type="match status" value="1"/>
</dbReference>
<feature type="domain" description="Aminoglycoside phosphotransferase" evidence="1">
    <location>
        <begin position="19"/>
        <end position="244"/>
    </location>
</feature>
<proteinExistence type="predicted"/>
<dbReference type="AlphaFoldDB" id="A0A918BYP1"/>
<dbReference type="SUPFAM" id="SSF56112">
    <property type="entry name" value="Protein kinase-like (PK-like)"/>
    <property type="match status" value="1"/>
</dbReference>
<evidence type="ECO:0000313" key="3">
    <source>
        <dbReference type="Proteomes" id="UP000603865"/>
    </source>
</evidence>
<dbReference type="InterPro" id="IPR011009">
    <property type="entry name" value="Kinase-like_dom_sf"/>
</dbReference>
<dbReference type="InterPro" id="IPR002575">
    <property type="entry name" value="Aminoglycoside_PTrfase"/>
</dbReference>
<protein>
    <recommendedName>
        <fullName evidence="1">Aminoglycoside phosphotransferase domain-containing protein</fullName>
    </recommendedName>
</protein>
<gene>
    <name evidence="2" type="ORF">GCM10008957_04810</name>
</gene>
<dbReference type="PANTHER" id="PTHR21310">
    <property type="entry name" value="AMINOGLYCOSIDE PHOSPHOTRANSFERASE-RELATED-RELATED"/>
    <property type="match status" value="1"/>
</dbReference>